<dbReference type="EMBL" id="AP012557">
    <property type="protein sequence ID" value="BAN09677.1"/>
    <property type="molecule type" value="Genomic_DNA"/>
</dbReference>
<organism evidence="2">
    <name type="scientific">Rhizobium loti</name>
    <name type="common">Mesorhizobium loti</name>
    <dbReference type="NCBI Taxonomy" id="381"/>
    <lineage>
        <taxon>Bacteria</taxon>
        <taxon>Pseudomonadati</taxon>
        <taxon>Pseudomonadota</taxon>
        <taxon>Alphaproteobacteria</taxon>
        <taxon>Hyphomicrobiales</taxon>
        <taxon>Phyllobacteriaceae</taxon>
        <taxon>Mesorhizobium</taxon>
    </lineage>
</organism>
<reference evidence="2" key="2">
    <citation type="journal article" date="2013" name="Microbes Environ.">
        <title>Commonalities and Differences among Symbiosis Islands of Three Mesorhizobium loti Strains.</title>
        <authorList>
            <person name="Kasai-Maita H."/>
            <person name="Hirakawa H."/>
            <person name="Nakamura Y."/>
            <person name="Kaneko T."/>
            <person name="Miki K."/>
            <person name="Maruya J."/>
            <person name="Okazaki S."/>
            <person name="Tabata S."/>
            <person name="Saeki K."/>
            <person name="Sato S."/>
        </authorList>
    </citation>
    <scope>NUCLEOTIDE SEQUENCE</scope>
    <source>
        <strain evidence="2">NZP2037</strain>
    </source>
</reference>
<evidence type="ECO:0000313" key="2">
    <source>
        <dbReference type="EMBL" id="BAN09677.1"/>
    </source>
</evidence>
<dbReference type="InterPro" id="IPR008775">
    <property type="entry name" value="Phytyl_CoA_dOase-like"/>
</dbReference>
<dbReference type="PANTHER" id="PTHR20883">
    <property type="entry name" value="PHYTANOYL-COA DIOXYGENASE DOMAIN CONTAINING 1"/>
    <property type="match status" value="1"/>
</dbReference>
<accession>M5AMS1</accession>
<dbReference type="OrthoDB" id="9791262at2"/>
<dbReference type="GO" id="GO:0016706">
    <property type="term" value="F:2-oxoglutarate-dependent dioxygenase activity"/>
    <property type="evidence" value="ECO:0007669"/>
    <property type="project" value="UniProtKB-ARBA"/>
</dbReference>
<dbReference type="Pfam" id="PF05721">
    <property type="entry name" value="PhyH"/>
    <property type="match status" value="1"/>
</dbReference>
<dbReference type="Gene3D" id="2.60.120.620">
    <property type="entry name" value="q2cbj1_9rhob like domain"/>
    <property type="match status" value="1"/>
</dbReference>
<protein>
    <submittedName>
        <fullName evidence="2">Putative epoxidase subunit a protein</fullName>
    </submittedName>
</protein>
<dbReference type="PANTHER" id="PTHR20883:SF48">
    <property type="entry name" value="ECTOINE DIOXYGENASE"/>
    <property type="match status" value="1"/>
</dbReference>
<evidence type="ECO:0000256" key="1">
    <source>
        <dbReference type="ARBA" id="ARBA00001954"/>
    </source>
</evidence>
<dbReference type="SUPFAM" id="SSF51197">
    <property type="entry name" value="Clavaminate synthase-like"/>
    <property type="match status" value="1"/>
</dbReference>
<name>M5AMS1_RHILI</name>
<comment type="cofactor">
    <cofactor evidence="1">
        <name>Fe(2+)</name>
        <dbReference type="ChEBI" id="CHEBI:29033"/>
    </cofactor>
</comment>
<proteinExistence type="predicted"/>
<dbReference type="GO" id="GO:0005506">
    <property type="term" value="F:iron ion binding"/>
    <property type="evidence" value="ECO:0007669"/>
    <property type="project" value="UniProtKB-ARBA"/>
</dbReference>
<sequence>MLTDAQREKWQRDGYVRLESFFEPAALEGISSFVEDISRWDVSDDKWLMWFEKTTDNRKIISKAENFLDFHDPLRLLLLEDQRIKSAVEDLLDEDSRRLKELLIFHYPDSGGYRPHQDIYHIPHRLPDRMVHAVVAIGIDDSNPDNGGLFFSPGNHKKGVFPMDAGGVIDPEVAERFSWEPIVWKAGDIFIFDDYAPHYSQPNKSNRSRRTLYLVFQRASTGGPTRAEYNVLKRALNPPEGKVADLDNLKPPNGIFYREAPVVAGLGPREGLF</sequence>
<reference evidence="2" key="1">
    <citation type="submission" date="2012-10" db="EMBL/GenBank/DDBJ databases">
        <authorList>
            <person name="Maita H."/>
            <person name="Sato S."/>
        </authorList>
    </citation>
    <scope>NUCLEOTIDE SEQUENCE</scope>
    <source>
        <strain evidence="2">NZP2037</strain>
    </source>
</reference>
<dbReference type="AlphaFoldDB" id="M5AMS1"/>
<dbReference type="RefSeq" id="WP_019863339.1">
    <property type="nucleotide sequence ID" value="NZ_LZTH01000007.1"/>
</dbReference>